<keyword evidence="3" id="KW-0863">Zinc-finger</keyword>
<feature type="chain" id="PRO_5026264884" evidence="6">
    <location>
        <begin position="19"/>
        <end position="471"/>
    </location>
</feature>
<reference evidence="8 9" key="1">
    <citation type="submission" date="2019-08" db="EMBL/GenBank/DDBJ databases">
        <title>Whole genome of Aphis craccivora.</title>
        <authorList>
            <person name="Voronova N.V."/>
            <person name="Shulinski R.S."/>
            <person name="Bandarenka Y.V."/>
            <person name="Zhorov D.G."/>
            <person name="Warner D."/>
        </authorList>
    </citation>
    <scope>NUCLEOTIDE SEQUENCE [LARGE SCALE GENOMIC DNA]</scope>
    <source>
        <strain evidence="8">180601</strain>
        <tissue evidence="8">Whole Body</tissue>
    </source>
</reference>
<evidence type="ECO:0000256" key="3">
    <source>
        <dbReference type="ARBA" id="ARBA00022771"/>
    </source>
</evidence>
<feature type="non-terminal residue" evidence="8">
    <location>
        <position position="1"/>
    </location>
</feature>
<dbReference type="InterPro" id="IPR052035">
    <property type="entry name" value="ZnF_BED_domain_contain"/>
</dbReference>
<dbReference type="AlphaFoldDB" id="A0A6G0WTR2"/>
<dbReference type="Pfam" id="PF05699">
    <property type="entry name" value="Dimer_Tnp_hAT"/>
    <property type="match status" value="2"/>
</dbReference>
<evidence type="ECO:0000313" key="8">
    <source>
        <dbReference type="EMBL" id="KAF0730829.1"/>
    </source>
</evidence>
<feature type="domain" description="HAT C-terminal dimerisation" evidence="7">
    <location>
        <begin position="3"/>
        <end position="55"/>
    </location>
</feature>
<proteinExistence type="predicted"/>
<dbReference type="OrthoDB" id="5103at2759"/>
<evidence type="ECO:0000256" key="2">
    <source>
        <dbReference type="ARBA" id="ARBA00022723"/>
    </source>
</evidence>
<dbReference type="Proteomes" id="UP000478052">
    <property type="component" value="Unassembled WGS sequence"/>
</dbReference>
<feature type="signal peptide" evidence="6">
    <location>
        <begin position="1"/>
        <end position="18"/>
    </location>
</feature>
<dbReference type="GO" id="GO:0005634">
    <property type="term" value="C:nucleus"/>
    <property type="evidence" value="ECO:0007669"/>
    <property type="project" value="UniProtKB-SubCell"/>
</dbReference>
<keyword evidence="4" id="KW-0862">Zinc</keyword>
<dbReference type="EMBL" id="VUJU01008434">
    <property type="protein sequence ID" value="KAF0730829.1"/>
    <property type="molecule type" value="Genomic_DNA"/>
</dbReference>
<comment type="subcellular location">
    <subcellularLocation>
        <location evidence="1">Nucleus</location>
    </subcellularLocation>
</comment>
<dbReference type="GO" id="GO:0046983">
    <property type="term" value="F:protein dimerization activity"/>
    <property type="evidence" value="ECO:0007669"/>
    <property type="project" value="InterPro"/>
</dbReference>
<keyword evidence="6" id="KW-0732">Signal</keyword>
<organism evidence="8 9">
    <name type="scientific">Aphis craccivora</name>
    <name type="common">Cowpea aphid</name>
    <dbReference type="NCBI Taxonomy" id="307492"/>
    <lineage>
        <taxon>Eukaryota</taxon>
        <taxon>Metazoa</taxon>
        <taxon>Ecdysozoa</taxon>
        <taxon>Arthropoda</taxon>
        <taxon>Hexapoda</taxon>
        <taxon>Insecta</taxon>
        <taxon>Pterygota</taxon>
        <taxon>Neoptera</taxon>
        <taxon>Paraneoptera</taxon>
        <taxon>Hemiptera</taxon>
        <taxon>Sternorrhyncha</taxon>
        <taxon>Aphidomorpha</taxon>
        <taxon>Aphidoidea</taxon>
        <taxon>Aphididae</taxon>
        <taxon>Aphidini</taxon>
        <taxon>Aphis</taxon>
        <taxon>Aphis</taxon>
    </lineage>
</organism>
<evidence type="ECO:0000256" key="6">
    <source>
        <dbReference type="SAM" id="SignalP"/>
    </source>
</evidence>
<dbReference type="InterPro" id="IPR008906">
    <property type="entry name" value="HATC_C_dom"/>
</dbReference>
<evidence type="ECO:0000256" key="4">
    <source>
        <dbReference type="ARBA" id="ARBA00022833"/>
    </source>
</evidence>
<dbReference type="SUPFAM" id="SSF53098">
    <property type="entry name" value="Ribonuclease H-like"/>
    <property type="match status" value="1"/>
</dbReference>
<gene>
    <name evidence="8" type="ORF">FWK35_00028244</name>
</gene>
<keyword evidence="9" id="KW-1185">Reference proteome</keyword>
<keyword evidence="5" id="KW-0539">Nucleus</keyword>
<dbReference type="PANTHER" id="PTHR46481:SF10">
    <property type="entry name" value="ZINC FINGER BED DOMAIN-CONTAINING PROTEIN 39"/>
    <property type="match status" value="1"/>
</dbReference>
<protein>
    <submittedName>
        <fullName evidence="8">Zinc finger BED domain-containing protein RICESLEEPER 1-like isoform X2</fullName>
    </submittedName>
</protein>
<evidence type="ECO:0000259" key="7">
    <source>
        <dbReference type="Pfam" id="PF05699"/>
    </source>
</evidence>
<dbReference type="GO" id="GO:0008270">
    <property type="term" value="F:zinc ion binding"/>
    <property type="evidence" value="ECO:0007669"/>
    <property type="project" value="UniProtKB-KW"/>
</dbReference>
<accession>A0A6G0WTR2</accession>
<evidence type="ECO:0000256" key="5">
    <source>
        <dbReference type="ARBA" id="ARBA00023242"/>
    </source>
</evidence>
<evidence type="ECO:0000313" key="9">
    <source>
        <dbReference type="Proteomes" id="UP000478052"/>
    </source>
</evidence>
<name>A0A6G0WTR2_APHCR</name>
<evidence type="ECO:0000256" key="1">
    <source>
        <dbReference type="ARBA" id="ARBA00004123"/>
    </source>
</evidence>
<feature type="domain" description="HAT C-terminal dimerisation" evidence="7">
    <location>
        <begin position="416"/>
        <end position="471"/>
    </location>
</feature>
<comment type="caution">
    <text evidence="8">The sequence shown here is derived from an EMBL/GenBank/DDBJ whole genome shotgun (WGS) entry which is preliminary data.</text>
</comment>
<sequence length="471" mass="53481">GLHSVFPTLFMALRIACTLPVCSVTTERTFSKLKIIKNRLRSTMKQDRLESLLIISCESDVPIDNDEVVDIFAKCSTVCEVLKKFSISKNQIFSITCDNANNLIKLTRIMREPDATDYSYSESDDDGESDMDNVNVDANDVTDGEPDSSQEIEVSILEDVILQAVAPDSEPLTKCIRCSAHTVQCCVMDALKIESVQEILKKVKIIVKKLRTRIFMVKLKKKGLKMPKLDIEPRWNTSYDMLDRLLEDKTFCKTRENKYPELKLDESDWIAVKSLKPVKIATMELQGRVVNLRTFYSVWCKLRESLVRVTSDLAMSVLNEMNKRHTMYLDPSYQGILTTDAKQQAKLHLSKTWKLLGHLDNNIIPANAESETISNVNQNLSDDDMEVTDSFESYLRSHSSTPTATTTSIPPVNSIETLLEQYDQLYELAKVLMAIPATQVSMERCFSGLKFILSDLRSTMSKDLVEHIMII</sequence>
<dbReference type="PANTHER" id="PTHR46481">
    <property type="entry name" value="ZINC FINGER BED DOMAIN-CONTAINING PROTEIN 4"/>
    <property type="match status" value="1"/>
</dbReference>
<dbReference type="InterPro" id="IPR012337">
    <property type="entry name" value="RNaseH-like_sf"/>
</dbReference>
<keyword evidence="2" id="KW-0479">Metal-binding</keyword>